<dbReference type="InterPro" id="IPR045180">
    <property type="entry name" value="La_dom_prot"/>
</dbReference>
<keyword evidence="7" id="KW-1185">Reference proteome</keyword>
<protein>
    <recommendedName>
        <fullName evidence="8">HTH La-type RNA-binding domain-containing protein</fullName>
    </recommendedName>
</protein>
<evidence type="ECO:0000256" key="2">
    <source>
        <dbReference type="PROSITE-ProRule" id="PRU00332"/>
    </source>
</evidence>
<proteinExistence type="predicted"/>
<dbReference type="CDD" id="cd12291">
    <property type="entry name" value="RRM1_La"/>
    <property type="match status" value="1"/>
</dbReference>
<feature type="region of interest" description="Disordered" evidence="3">
    <location>
        <begin position="408"/>
        <end position="565"/>
    </location>
</feature>
<dbReference type="InterPro" id="IPR036390">
    <property type="entry name" value="WH_DNA-bd_sf"/>
</dbReference>
<comment type="caution">
    <text evidence="6">The sequence shown here is derived from an EMBL/GenBank/DDBJ whole genome shotgun (WGS) entry which is preliminary data.</text>
</comment>
<dbReference type="InterPro" id="IPR012677">
    <property type="entry name" value="Nucleotide-bd_a/b_plait_sf"/>
</dbReference>
<dbReference type="InterPro" id="IPR036388">
    <property type="entry name" value="WH-like_DNA-bd_sf"/>
</dbReference>
<dbReference type="InterPro" id="IPR000504">
    <property type="entry name" value="RRM_dom"/>
</dbReference>
<dbReference type="GO" id="GO:0003729">
    <property type="term" value="F:mRNA binding"/>
    <property type="evidence" value="ECO:0007669"/>
    <property type="project" value="TreeGrafter"/>
</dbReference>
<evidence type="ECO:0008006" key="8">
    <source>
        <dbReference type="Google" id="ProtNLM"/>
    </source>
</evidence>
<dbReference type="InterPro" id="IPR006630">
    <property type="entry name" value="La_HTH"/>
</dbReference>
<dbReference type="PANTHER" id="PTHR22792:SF140">
    <property type="entry name" value="ACHILLES, ISOFORM A"/>
    <property type="match status" value="1"/>
</dbReference>
<feature type="domain" description="HTH La-type RNA-binding" evidence="5">
    <location>
        <begin position="5"/>
        <end position="131"/>
    </location>
</feature>
<feature type="region of interest" description="Disordered" evidence="3">
    <location>
        <begin position="307"/>
        <end position="329"/>
    </location>
</feature>
<keyword evidence="1 2" id="KW-0694">RNA-binding</keyword>
<evidence type="ECO:0000256" key="3">
    <source>
        <dbReference type="SAM" id="MobiDB-lite"/>
    </source>
</evidence>
<feature type="compositionally biased region" description="Basic and acidic residues" evidence="3">
    <location>
        <begin position="485"/>
        <end position="519"/>
    </location>
</feature>
<gene>
    <name evidence="6" type="ORF">BMF94_0004</name>
</gene>
<dbReference type="GO" id="GO:0005634">
    <property type="term" value="C:nucleus"/>
    <property type="evidence" value="ECO:0007669"/>
    <property type="project" value="TreeGrafter"/>
</dbReference>
<dbReference type="EMBL" id="PJQD01000001">
    <property type="protein sequence ID" value="POY76755.1"/>
    <property type="molecule type" value="Genomic_DNA"/>
</dbReference>
<sequence>MSDATTTPQSVNDAVLTQVEFYLSNSNLPFDKFLFNLWAASHHDPAAIIANSPAPEGSDKHPQSPHNAFHLGWLPLEKLASFKRMQPYLEAPPAGLGSVDAIAEVIKSSNLVEVHKFGNDGETGAGWYVRRKSPLSKPEDAMQRSVYVKGFPATEKDGETDDERKEIKAKEDELQKRLEAWARDLNVGKVLSLRMRREDKPGVEGKPALKGKGKFKGSIFMEFAEKESVDKFLALDPKPTFEGADLETKTKLDYVEEKRKLYAPDSAPITGASKDSIPKNPYSKSSKPFNAWAEKLVGEQGFPVKPSAVAAARTNNKKRGAEDDGDAEERDVLYDGVRFKARRTGGKDGKVEIVDEDNLGKGEKGWSTGKVLRFTIAKKDGSTSTDSKEDGEKFDFASLKKRLEPVGKPGFVSLLDDRPIAPLPSGDKDSAMKDAKPEFPTRLNAPPEIKSAADVKKDEPAPEASTSSSGAQQYPARGQASFREALTDEKFEQLKSEVGEIDGRKVEWVRVSESDERAHQLSRARYHAEQAFGQERGARNGGRGGGRGGARGGRGGRGGKRPRRD</sequence>
<evidence type="ECO:0000313" key="6">
    <source>
        <dbReference type="EMBL" id="POY76755.1"/>
    </source>
</evidence>
<dbReference type="OrthoDB" id="439993at2759"/>
<feature type="compositionally biased region" description="Basic and acidic residues" evidence="3">
    <location>
        <begin position="451"/>
        <end position="460"/>
    </location>
</feature>
<dbReference type="STRING" id="741276.A0A2S5BJ06"/>
<evidence type="ECO:0000256" key="1">
    <source>
        <dbReference type="ARBA" id="ARBA00022884"/>
    </source>
</evidence>
<evidence type="ECO:0000259" key="5">
    <source>
        <dbReference type="PROSITE" id="PS50961"/>
    </source>
</evidence>
<organism evidence="6 7">
    <name type="scientific">Rhodotorula taiwanensis</name>
    <dbReference type="NCBI Taxonomy" id="741276"/>
    <lineage>
        <taxon>Eukaryota</taxon>
        <taxon>Fungi</taxon>
        <taxon>Dikarya</taxon>
        <taxon>Basidiomycota</taxon>
        <taxon>Pucciniomycotina</taxon>
        <taxon>Microbotryomycetes</taxon>
        <taxon>Sporidiobolales</taxon>
        <taxon>Sporidiobolaceae</taxon>
        <taxon>Rhodotorula</taxon>
    </lineage>
</organism>
<dbReference type="Gene3D" id="1.10.10.10">
    <property type="entry name" value="Winged helix-like DNA-binding domain superfamily/Winged helix DNA-binding domain"/>
    <property type="match status" value="1"/>
</dbReference>
<dbReference type="PANTHER" id="PTHR22792">
    <property type="entry name" value="LUPUS LA PROTEIN-RELATED"/>
    <property type="match status" value="1"/>
</dbReference>
<evidence type="ECO:0000313" key="7">
    <source>
        <dbReference type="Proteomes" id="UP000237144"/>
    </source>
</evidence>
<dbReference type="PROSITE" id="PS50102">
    <property type="entry name" value="RRM"/>
    <property type="match status" value="1"/>
</dbReference>
<accession>A0A2S5BJ06</accession>
<dbReference type="Gene3D" id="3.30.70.330">
    <property type="match status" value="1"/>
</dbReference>
<reference evidence="6 7" key="1">
    <citation type="journal article" date="2018" name="Front. Microbiol.">
        <title>Prospects for Fungal Bioremediation of Acidic Radioactive Waste Sites: Characterization and Genome Sequence of Rhodotorula taiwanensis MD1149.</title>
        <authorList>
            <person name="Tkavc R."/>
            <person name="Matrosova V.Y."/>
            <person name="Grichenko O.E."/>
            <person name="Gostincar C."/>
            <person name="Volpe R.P."/>
            <person name="Klimenkova P."/>
            <person name="Gaidamakova E.K."/>
            <person name="Zhou C.E."/>
            <person name="Stewart B.J."/>
            <person name="Lyman M.G."/>
            <person name="Malfatti S.A."/>
            <person name="Rubinfeld B."/>
            <person name="Courtot M."/>
            <person name="Singh J."/>
            <person name="Dalgard C.L."/>
            <person name="Hamilton T."/>
            <person name="Frey K.G."/>
            <person name="Gunde-Cimerman N."/>
            <person name="Dugan L."/>
            <person name="Daly M.J."/>
        </authorList>
    </citation>
    <scope>NUCLEOTIDE SEQUENCE [LARGE SCALE GENOMIC DNA]</scope>
    <source>
        <strain evidence="6 7">MD1149</strain>
    </source>
</reference>
<evidence type="ECO:0000259" key="4">
    <source>
        <dbReference type="PROSITE" id="PS50102"/>
    </source>
</evidence>
<dbReference type="SMART" id="SM00715">
    <property type="entry name" value="LA"/>
    <property type="match status" value="1"/>
</dbReference>
<name>A0A2S5BJ06_9BASI</name>
<feature type="compositionally biased region" description="Basic and acidic residues" evidence="3">
    <location>
        <begin position="426"/>
        <end position="439"/>
    </location>
</feature>
<dbReference type="SUPFAM" id="SSF46785">
    <property type="entry name" value="Winged helix' DNA-binding domain"/>
    <property type="match status" value="1"/>
</dbReference>
<dbReference type="Proteomes" id="UP000237144">
    <property type="component" value="Unassembled WGS sequence"/>
</dbReference>
<feature type="domain" description="RRM" evidence="4">
    <location>
        <begin position="144"/>
        <end position="257"/>
    </location>
</feature>
<feature type="compositionally biased region" description="Gly residues" evidence="3">
    <location>
        <begin position="539"/>
        <end position="556"/>
    </location>
</feature>
<dbReference type="PROSITE" id="PS50961">
    <property type="entry name" value="HTH_LA"/>
    <property type="match status" value="1"/>
</dbReference>
<dbReference type="AlphaFoldDB" id="A0A2S5BJ06"/>